<dbReference type="PANTHER" id="PTHR11848">
    <property type="entry name" value="TGF-BETA FAMILY"/>
    <property type="match status" value="1"/>
</dbReference>
<name>A0A9Q0S3A1_9DIPT</name>
<dbReference type="InterPro" id="IPR001839">
    <property type="entry name" value="TGF-b_C"/>
</dbReference>
<dbReference type="CDD" id="cd13752">
    <property type="entry name" value="TGF_beta_INHB"/>
    <property type="match status" value="1"/>
</dbReference>
<sequence>MIALHCMSVYSMSIESNKMETHHHRRHHKHSPNMWKILGQTVKTEQNDDDDNHMPNDKHNEIENTHVTKIPSNCPKCQNRPEIRMTEEELTELRIEYVKNQILKKLKLTERPQVSVSGGLPKPVAEGATFLSDSDDDSITGIPDEFYGKTTQKIIFPQLDSEHCRDLDEIGSSMCFSIQIPADIDHNDVESAELWVYKEPHVMDTNKHSFLIGEVETWDSKEEWVKIDIAWKIKNWIEENDLEHVIDISCNTCEKHPSMDMLSLDQGYRPFIVINTHPRRKIKRQRRSVNCSPGVTECCREKLYISFADIGWDDWILYPPGYHAYFCRGSCGTAAAITLSGSYYNSVIRKYMIQRNNSKSKSLELIPCCTATQFSSLQLAYMESNNSATQKTLPNMVVEACGCM</sequence>
<evidence type="ECO:0000256" key="5">
    <source>
        <dbReference type="ARBA" id="ARBA00023157"/>
    </source>
</evidence>
<dbReference type="GO" id="GO:0005125">
    <property type="term" value="F:cytokine activity"/>
    <property type="evidence" value="ECO:0007669"/>
    <property type="project" value="TreeGrafter"/>
</dbReference>
<evidence type="ECO:0000256" key="6">
    <source>
        <dbReference type="RuleBase" id="RU000354"/>
    </source>
</evidence>
<dbReference type="PROSITE" id="PS00250">
    <property type="entry name" value="TGF_BETA_1"/>
    <property type="match status" value="1"/>
</dbReference>
<dbReference type="Gene3D" id="2.10.90.10">
    <property type="entry name" value="Cystine-knot cytokines"/>
    <property type="match status" value="1"/>
</dbReference>
<evidence type="ECO:0000256" key="4">
    <source>
        <dbReference type="ARBA" id="ARBA00023030"/>
    </source>
</evidence>
<protein>
    <submittedName>
        <fullName evidence="8">Inhibin beta B chain</fullName>
    </submittedName>
</protein>
<dbReference type="Gene3D" id="2.60.120.970">
    <property type="match status" value="1"/>
</dbReference>
<comment type="caution">
    <text evidence="8">The sequence shown here is derived from an EMBL/GenBank/DDBJ whole genome shotgun (WGS) entry which is preliminary data.</text>
</comment>
<keyword evidence="5" id="KW-1015">Disulfide bond</keyword>
<evidence type="ECO:0000256" key="2">
    <source>
        <dbReference type="ARBA" id="ARBA00006656"/>
    </source>
</evidence>
<comment type="subcellular location">
    <subcellularLocation>
        <location evidence="1">Secreted</location>
    </subcellularLocation>
</comment>
<dbReference type="GO" id="GO:0008083">
    <property type="term" value="F:growth factor activity"/>
    <property type="evidence" value="ECO:0007669"/>
    <property type="project" value="UniProtKB-KW"/>
</dbReference>
<comment type="similarity">
    <text evidence="2 6">Belongs to the TGF-beta family.</text>
</comment>
<dbReference type="OrthoDB" id="6516235at2759"/>
<dbReference type="PROSITE" id="PS51362">
    <property type="entry name" value="TGF_BETA_2"/>
    <property type="match status" value="1"/>
</dbReference>
<dbReference type="PANTHER" id="PTHR11848:SF298">
    <property type="entry name" value="DAWDLE, ISOFORM A"/>
    <property type="match status" value="1"/>
</dbReference>
<dbReference type="InterPro" id="IPR029034">
    <property type="entry name" value="Cystine-knot_cytokine"/>
</dbReference>
<evidence type="ECO:0000256" key="3">
    <source>
        <dbReference type="ARBA" id="ARBA00022525"/>
    </source>
</evidence>
<dbReference type="InterPro" id="IPR015615">
    <property type="entry name" value="TGF-beta-rel"/>
</dbReference>
<gene>
    <name evidence="8" type="primary">INHBB</name>
    <name evidence="8" type="ORF">Bhyg_08777</name>
</gene>
<proteinExistence type="inferred from homology"/>
<keyword evidence="3" id="KW-0964">Secreted</keyword>
<dbReference type="AlphaFoldDB" id="A0A9Q0S3A1"/>
<dbReference type="EMBL" id="WJQU01000002">
    <property type="protein sequence ID" value="KAJ6643812.1"/>
    <property type="molecule type" value="Genomic_DNA"/>
</dbReference>
<feature type="domain" description="TGF-beta family profile" evidence="7">
    <location>
        <begin position="281"/>
        <end position="404"/>
    </location>
</feature>
<evidence type="ECO:0000259" key="7">
    <source>
        <dbReference type="PROSITE" id="PS51362"/>
    </source>
</evidence>
<dbReference type="SUPFAM" id="SSF57501">
    <property type="entry name" value="Cystine-knot cytokines"/>
    <property type="match status" value="1"/>
</dbReference>
<dbReference type="GO" id="GO:0005615">
    <property type="term" value="C:extracellular space"/>
    <property type="evidence" value="ECO:0007669"/>
    <property type="project" value="TreeGrafter"/>
</dbReference>
<reference evidence="8" key="1">
    <citation type="submission" date="2022-07" db="EMBL/GenBank/DDBJ databases">
        <authorList>
            <person name="Trinca V."/>
            <person name="Uliana J.V.C."/>
            <person name="Torres T.T."/>
            <person name="Ward R.J."/>
            <person name="Monesi N."/>
        </authorList>
    </citation>
    <scope>NUCLEOTIDE SEQUENCE</scope>
    <source>
        <strain evidence="8">HSMRA1968</strain>
        <tissue evidence="8">Whole embryos</tissue>
    </source>
</reference>
<keyword evidence="4 6" id="KW-0339">Growth factor</keyword>
<dbReference type="InterPro" id="IPR017948">
    <property type="entry name" value="TGFb_CS"/>
</dbReference>
<dbReference type="SMART" id="SM00204">
    <property type="entry name" value="TGFB"/>
    <property type="match status" value="1"/>
</dbReference>
<dbReference type="Pfam" id="PF00019">
    <property type="entry name" value="TGF_beta"/>
    <property type="match status" value="1"/>
</dbReference>
<evidence type="ECO:0000313" key="8">
    <source>
        <dbReference type="EMBL" id="KAJ6643812.1"/>
    </source>
</evidence>
<dbReference type="Proteomes" id="UP001151699">
    <property type="component" value="Chromosome B"/>
</dbReference>
<evidence type="ECO:0000256" key="1">
    <source>
        <dbReference type="ARBA" id="ARBA00004613"/>
    </source>
</evidence>
<organism evidence="8 9">
    <name type="scientific">Pseudolycoriella hygida</name>
    <dbReference type="NCBI Taxonomy" id="35572"/>
    <lineage>
        <taxon>Eukaryota</taxon>
        <taxon>Metazoa</taxon>
        <taxon>Ecdysozoa</taxon>
        <taxon>Arthropoda</taxon>
        <taxon>Hexapoda</taxon>
        <taxon>Insecta</taxon>
        <taxon>Pterygota</taxon>
        <taxon>Neoptera</taxon>
        <taxon>Endopterygota</taxon>
        <taxon>Diptera</taxon>
        <taxon>Nematocera</taxon>
        <taxon>Sciaroidea</taxon>
        <taxon>Sciaridae</taxon>
        <taxon>Pseudolycoriella</taxon>
    </lineage>
</organism>
<evidence type="ECO:0000313" key="9">
    <source>
        <dbReference type="Proteomes" id="UP001151699"/>
    </source>
</evidence>
<accession>A0A9Q0S3A1</accession>
<keyword evidence="9" id="KW-1185">Reference proteome</keyword>